<dbReference type="Proteomes" id="UP000008952">
    <property type="component" value="Unassembled WGS sequence"/>
</dbReference>
<dbReference type="STRING" id="1094558.ME5_01229"/>
<proteinExistence type="predicted"/>
<gene>
    <name evidence="7" type="ORF">ME5_01229</name>
</gene>
<dbReference type="InterPro" id="IPR036188">
    <property type="entry name" value="FAD/NAD-bd_sf"/>
</dbReference>
<evidence type="ECO:0000256" key="5">
    <source>
        <dbReference type="ARBA" id="ARBA00023033"/>
    </source>
</evidence>
<comment type="cofactor">
    <cofactor evidence="1">
        <name>FAD</name>
        <dbReference type="ChEBI" id="CHEBI:57692"/>
    </cofactor>
</comment>
<feature type="domain" description="FAD-binding" evidence="6">
    <location>
        <begin position="12"/>
        <end position="336"/>
    </location>
</feature>
<dbReference type="SUPFAM" id="SSF54373">
    <property type="entry name" value="FAD-linked reductases, C-terminal domain"/>
    <property type="match status" value="1"/>
</dbReference>
<dbReference type="eggNOG" id="COG0654">
    <property type="taxonomic scope" value="Bacteria"/>
</dbReference>
<keyword evidence="5" id="KW-0503">Monooxygenase</keyword>
<evidence type="ECO:0000259" key="6">
    <source>
        <dbReference type="Pfam" id="PF01494"/>
    </source>
</evidence>
<dbReference type="InterPro" id="IPR050493">
    <property type="entry name" value="FAD-dep_Monooxygenase_BioMet"/>
</dbReference>
<dbReference type="EMBL" id="AIMB01000008">
    <property type="protein sequence ID" value="EJF88678.1"/>
    <property type="molecule type" value="Genomic_DNA"/>
</dbReference>
<dbReference type="GO" id="GO:0004497">
    <property type="term" value="F:monooxygenase activity"/>
    <property type="evidence" value="ECO:0007669"/>
    <property type="project" value="UniProtKB-KW"/>
</dbReference>
<evidence type="ECO:0000313" key="8">
    <source>
        <dbReference type="Proteomes" id="UP000008952"/>
    </source>
</evidence>
<organism evidence="7 8">
    <name type="scientific">Bartonella tamiae Th239</name>
    <dbReference type="NCBI Taxonomy" id="1094558"/>
    <lineage>
        <taxon>Bacteria</taxon>
        <taxon>Pseudomonadati</taxon>
        <taxon>Pseudomonadota</taxon>
        <taxon>Alphaproteobacteria</taxon>
        <taxon>Hyphomicrobiales</taxon>
        <taxon>Bartonellaceae</taxon>
        <taxon>Bartonella</taxon>
    </lineage>
</organism>
<keyword evidence="8" id="KW-1185">Reference proteome</keyword>
<keyword evidence="3" id="KW-0274">FAD</keyword>
<protein>
    <recommendedName>
        <fullName evidence="6">FAD-binding domain-containing protein</fullName>
    </recommendedName>
</protein>
<keyword evidence="2" id="KW-0285">Flavoprotein</keyword>
<name>J0ZK20_9HYPH</name>
<dbReference type="RefSeq" id="WP_008039429.1">
    <property type="nucleotide sequence ID" value="NZ_JH725147.1"/>
</dbReference>
<evidence type="ECO:0000256" key="3">
    <source>
        <dbReference type="ARBA" id="ARBA00022827"/>
    </source>
</evidence>
<dbReference type="PATRIC" id="fig|1094558.3.peg.1328"/>
<dbReference type="PANTHER" id="PTHR13789">
    <property type="entry name" value="MONOOXYGENASE"/>
    <property type="match status" value="1"/>
</dbReference>
<dbReference type="AlphaFoldDB" id="J0ZK20"/>
<dbReference type="Gene3D" id="3.50.50.60">
    <property type="entry name" value="FAD/NAD(P)-binding domain"/>
    <property type="match status" value="1"/>
</dbReference>
<evidence type="ECO:0000313" key="7">
    <source>
        <dbReference type="EMBL" id="EJF88678.1"/>
    </source>
</evidence>
<comment type="caution">
    <text evidence="7">The sequence shown here is derived from an EMBL/GenBank/DDBJ whole genome shotgun (WGS) entry which is preliminary data.</text>
</comment>
<dbReference type="PRINTS" id="PR00420">
    <property type="entry name" value="RNGMNOXGNASE"/>
</dbReference>
<dbReference type="HOGENOM" id="CLU_009665_19_3_5"/>
<dbReference type="OrthoDB" id="4230779at2"/>
<dbReference type="GO" id="GO:0071949">
    <property type="term" value="F:FAD binding"/>
    <property type="evidence" value="ECO:0007669"/>
    <property type="project" value="InterPro"/>
</dbReference>
<accession>J0ZK20</accession>
<dbReference type="PANTHER" id="PTHR13789:SF318">
    <property type="entry name" value="GERANYLGERANYL DIPHOSPHATE REDUCTASE"/>
    <property type="match status" value="1"/>
</dbReference>
<dbReference type="SUPFAM" id="SSF51905">
    <property type="entry name" value="FAD/NAD(P)-binding domain"/>
    <property type="match status" value="1"/>
</dbReference>
<evidence type="ECO:0000256" key="2">
    <source>
        <dbReference type="ARBA" id="ARBA00022630"/>
    </source>
</evidence>
<evidence type="ECO:0000256" key="1">
    <source>
        <dbReference type="ARBA" id="ARBA00001974"/>
    </source>
</evidence>
<dbReference type="Pfam" id="PF01494">
    <property type="entry name" value="FAD_binding_3"/>
    <property type="match status" value="1"/>
</dbReference>
<dbReference type="InterPro" id="IPR002938">
    <property type="entry name" value="FAD-bd"/>
</dbReference>
<sequence length="416" mass="47338">MQINIRSYQHPIIIGAGIAGLSTALSLAHKGIKSVILENRKYLDEVGAGIQLASNATRILKLWGLEDQLFNAGVQPHCLQLSDGKSLKTCVQIDIKETAQRRWNSPYLTIHRSDLQNILYQAVKNNPFIEVKLGENLFEMIKQDNGLTKIGTIIDGKKIYSTSPLIIGCDGVWSQTRQNVYSNETAQFSEFIAWRSTIKFELIPFNIQYHFTPRQTIHAWMRPNSHLVAYPIRSGKEINFVAITKGNHSDKIWNHQGKSIDLLKSFKNWHSDIHTLIQTTGHWTYWPLYDMQNHHFIGQSGQVFVGDASHALLPFAAQGAAMAIEDSAVLAECLASQSDINEALFHYRFLRKKRLLSVKKRGNFNQFTYHVKGPMAIARNFVMKLTSSEKMMSDLDWLYGYDAIAHAKKYLNKFIS</sequence>
<reference evidence="7 8" key="1">
    <citation type="submission" date="2012-03" db="EMBL/GenBank/DDBJ databases">
        <title>The Genome Sequence of Bartonella tamiae Th239.</title>
        <authorList>
            <consortium name="The Broad Institute Genome Sequencing Platform"/>
            <consortium name="The Broad Institute Genome Sequencing Center for Infectious Disease"/>
            <person name="Feldgarden M."/>
            <person name="Kirby J."/>
            <person name="Kosoy M."/>
            <person name="Birtles R."/>
            <person name="Probert W.S."/>
            <person name="Chiaraviglio L."/>
            <person name="Young S.K."/>
            <person name="Zeng Q."/>
            <person name="Gargeya S."/>
            <person name="Fitzgerald M."/>
            <person name="Haas B."/>
            <person name="Abouelleil A."/>
            <person name="Alvarado L."/>
            <person name="Arachchi H.M."/>
            <person name="Berlin A."/>
            <person name="Chapman S.B."/>
            <person name="Gearin G."/>
            <person name="Goldberg J."/>
            <person name="Griggs A."/>
            <person name="Gujja S."/>
            <person name="Hansen M."/>
            <person name="Heiman D."/>
            <person name="Howarth C."/>
            <person name="Larimer J."/>
            <person name="Lui A."/>
            <person name="MacDonald P.J.P."/>
            <person name="McCowen C."/>
            <person name="Montmayeur A."/>
            <person name="Murphy C."/>
            <person name="Neiman D."/>
            <person name="Pearson M."/>
            <person name="Priest M."/>
            <person name="Roberts A."/>
            <person name="Saif S."/>
            <person name="Shea T."/>
            <person name="Sisk P."/>
            <person name="Stolte C."/>
            <person name="Sykes S."/>
            <person name="Wortman J."/>
            <person name="Nusbaum C."/>
            <person name="Birren B."/>
        </authorList>
    </citation>
    <scope>NUCLEOTIDE SEQUENCE [LARGE SCALE GENOMIC DNA]</scope>
    <source>
        <strain evidence="7 8">Th239</strain>
    </source>
</reference>
<keyword evidence="4" id="KW-0560">Oxidoreductase</keyword>
<evidence type="ECO:0000256" key="4">
    <source>
        <dbReference type="ARBA" id="ARBA00023002"/>
    </source>
</evidence>